<dbReference type="AlphaFoldDB" id="A0A455UA31"/>
<evidence type="ECO:0000313" key="1">
    <source>
        <dbReference type="EMBL" id="BBI60174.1"/>
    </source>
</evidence>
<sequence length="72" mass="8502">MDAYQALLDGPNEIVHLDQSFIDTIYEETVKWEDEYAAENEWFARVVESQRGFKDNMSVWPEYRLPIGTMGR</sequence>
<reference evidence="1 2" key="1">
    <citation type="journal article" date="2019" name="Microbiol. Resour. Announc.">
        <title>Complete Genome Sequence of Halomonas sulfidaeris Strain Esulfide1 Isolated from a Metal Sulfide Rock at a Depth of 2,200 Meters, Obtained Using Nanopore Sequencing.</title>
        <authorList>
            <person name="Saito M."/>
            <person name="Nishigata A."/>
            <person name="Galipon J."/>
            <person name="Arakawa K."/>
        </authorList>
    </citation>
    <scope>NUCLEOTIDE SEQUENCE [LARGE SCALE GENOMIC DNA]</scope>
    <source>
        <strain evidence="1 2">ATCC BAA-803</strain>
    </source>
</reference>
<dbReference type="EMBL" id="AP019514">
    <property type="protein sequence ID" value="BBI60174.1"/>
    <property type="molecule type" value="Genomic_DNA"/>
</dbReference>
<protein>
    <submittedName>
        <fullName evidence="1">Uncharacterized protein</fullName>
    </submittedName>
</protein>
<accession>A0A455UA31</accession>
<organism evidence="1 2">
    <name type="scientific">Vreelandella sulfidaeris</name>
    <dbReference type="NCBI Taxonomy" id="115553"/>
    <lineage>
        <taxon>Bacteria</taxon>
        <taxon>Pseudomonadati</taxon>
        <taxon>Pseudomonadota</taxon>
        <taxon>Gammaproteobacteria</taxon>
        <taxon>Oceanospirillales</taxon>
        <taxon>Halomonadaceae</taxon>
        <taxon>Vreelandella</taxon>
    </lineage>
</organism>
<proteinExistence type="predicted"/>
<gene>
    <name evidence="1" type="ORF">HSBAA_14800</name>
</gene>
<evidence type="ECO:0000313" key="2">
    <source>
        <dbReference type="Proteomes" id="UP000320231"/>
    </source>
</evidence>
<dbReference type="KEGG" id="hsr:HSBAA_14800"/>
<dbReference type="Proteomes" id="UP000320231">
    <property type="component" value="Chromosome"/>
</dbReference>
<name>A0A455UA31_9GAMM</name>